<protein>
    <recommendedName>
        <fullName evidence="3">Phospholipid/glycerol acyltransferase domain-containing protein</fullName>
    </recommendedName>
</protein>
<name>A0A0G1FMV8_9BACT</name>
<dbReference type="SUPFAM" id="SSF69593">
    <property type="entry name" value="Glycerol-3-phosphate (1)-acyltransferase"/>
    <property type="match status" value="1"/>
</dbReference>
<proteinExistence type="predicted"/>
<evidence type="ECO:0008006" key="3">
    <source>
        <dbReference type="Google" id="ProtNLM"/>
    </source>
</evidence>
<evidence type="ECO:0000313" key="2">
    <source>
        <dbReference type="Proteomes" id="UP000034894"/>
    </source>
</evidence>
<gene>
    <name evidence="1" type="ORF">UV73_C0011G0018</name>
</gene>
<dbReference type="STRING" id="1618443.UV73_C0011G0018"/>
<evidence type="ECO:0000313" key="1">
    <source>
        <dbReference type="EMBL" id="KKS96346.1"/>
    </source>
</evidence>
<sequence>MWFDTFLMPRIPELFFTEGLSAVNRTISEKMNSPQVLKSFGWKMLQGMTGLPNLGVAIEEAERKIPDTGFGPTVRSLLESVNISVKIDNSEDRPEWTRQEGAGVLFYGNHQEIFEPLFLISLMDRDDISFMCASFIPHFGDNLKEHALTVLARRFTSDYRYRMNFIEKFFLPDPGITSEEAIEHNEKSIREAAIRLMNGNAVGVYPSASKNTINTRWFNGIGRILEQIPNEIQPGVLLVPVHTLPVPVFKILRNIQKRYAGGKPPENIEVSLSLGEPVSIAALSIEGKSAEEITTLLQKRYVVEFCNKPDSNPGII</sequence>
<comment type="caution">
    <text evidence="1">The sequence shown here is derived from an EMBL/GenBank/DDBJ whole genome shotgun (WGS) entry which is preliminary data.</text>
</comment>
<reference evidence="1 2" key="1">
    <citation type="journal article" date="2015" name="Nature">
        <title>rRNA introns, odd ribosomes, and small enigmatic genomes across a large radiation of phyla.</title>
        <authorList>
            <person name="Brown C.T."/>
            <person name="Hug L.A."/>
            <person name="Thomas B.C."/>
            <person name="Sharon I."/>
            <person name="Castelle C.J."/>
            <person name="Singh A."/>
            <person name="Wilkins M.J."/>
            <person name="Williams K.H."/>
            <person name="Banfield J.F."/>
        </authorList>
    </citation>
    <scope>NUCLEOTIDE SEQUENCE [LARGE SCALE GENOMIC DNA]</scope>
</reference>
<organism evidence="1 2">
    <name type="scientific">Candidatus Gottesmanbacteria bacterium GW2011_GWA2_43_14</name>
    <dbReference type="NCBI Taxonomy" id="1618443"/>
    <lineage>
        <taxon>Bacteria</taxon>
        <taxon>Candidatus Gottesmaniibacteriota</taxon>
    </lineage>
</organism>
<dbReference type="Proteomes" id="UP000034894">
    <property type="component" value="Unassembled WGS sequence"/>
</dbReference>
<accession>A0A0G1FMV8</accession>
<dbReference type="EMBL" id="LCFP01000011">
    <property type="protein sequence ID" value="KKS96346.1"/>
    <property type="molecule type" value="Genomic_DNA"/>
</dbReference>
<dbReference type="AlphaFoldDB" id="A0A0G1FMV8"/>